<comment type="similarity">
    <text evidence="3">Belongs to the peptidase C56 family. HSP31-like subfamily.</text>
</comment>
<dbReference type="CDD" id="cd03141">
    <property type="entry name" value="GATase1_Hsp31_like"/>
    <property type="match status" value="1"/>
</dbReference>
<protein>
    <submittedName>
        <fullName evidence="5">Dimethylallyltransferase</fullName>
    </submittedName>
</protein>
<dbReference type="Proteomes" id="UP000660265">
    <property type="component" value="Unassembled WGS sequence"/>
</dbReference>
<evidence type="ECO:0000259" key="4">
    <source>
        <dbReference type="Pfam" id="PF01965"/>
    </source>
</evidence>
<keyword evidence="6" id="KW-1185">Reference proteome</keyword>
<dbReference type="InterPro" id="IPR050325">
    <property type="entry name" value="Prot/Nucl_acid_deglycase"/>
</dbReference>
<dbReference type="RefSeq" id="WP_189107465.1">
    <property type="nucleotide sequence ID" value="NZ_BMMV01000006.1"/>
</dbReference>
<evidence type="ECO:0000256" key="3">
    <source>
        <dbReference type="ARBA" id="ARBA00038493"/>
    </source>
</evidence>
<dbReference type="EMBL" id="BMMV01000006">
    <property type="protein sequence ID" value="GGJ92578.1"/>
    <property type="molecule type" value="Genomic_DNA"/>
</dbReference>
<dbReference type="InterPro" id="IPR029062">
    <property type="entry name" value="Class_I_gatase-like"/>
</dbReference>
<dbReference type="SUPFAM" id="SSF52317">
    <property type="entry name" value="Class I glutamine amidotransferase-like"/>
    <property type="match status" value="1"/>
</dbReference>
<evidence type="ECO:0000313" key="5">
    <source>
        <dbReference type="EMBL" id="GGJ92578.1"/>
    </source>
</evidence>
<proteinExistence type="inferred from homology"/>
<keyword evidence="2" id="KW-0456">Lyase</keyword>
<sequence>MTSLLVILSGATKWSQQDGSQRPTGFWSEEFAEPHKVFTEAGIELTVATPGGRPAVVDEMSLTAQANNGDEEKAAELRAYLEGVKELLAAPERLEDVDPTAYDGVFIPGGHGPMQDLAVNEDAARVLRTLLPDRSKVVASLCHGQAAFLTAGDDEGQWLFKGRRMTSFTDEEETQTGLAANAPWLLGTRLKAAGADYVAGPAWSSHVIVDGNLVTGQNPASAAAAAQTVLKELAARAGSRPTTA</sequence>
<feature type="domain" description="DJ-1/PfpI" evidence="4">
    <location>
        <begin position="26"/>
        <end position="231"/>
    </location>
</feature>
<reference evidence="6" key="1">
    <citation type="journal article" date="2019" name="Int. J. Syst. Evol. Microbiol.">
        <title>The Global Catalogue of Microorganisms (GCM) 10K type strain sequencing project: providing services to taxonomists for standard genome sequencing and annotation.</title>
        <authorList>
            <consortium name="The Broad Institute Genomics Platform"/>
            <consortium name="The Broad Institute Genome Sequencing Center for Infectious Disease"/>
            <person name="Wu L."/>
            <person name="Ma J."/>
        </authorList>
    </citation>
    <scope>NUCLEOTIDE SEQUENCE [LARGE SCALE GENOMIC DNA]</scope>
    <source>
        <strain evidence="6">CGMCC 4.7275</strain>
    </source>
</reference>
<organism evidence="5 6">
    <name type="scientific">Streptomyces camponoticapitis</name>
    <dbReference type="NCBI Taxonomy" id="1616125"/>
    <lineage>
        <taxon>Bacteria</taxon>
        <taxon>Bacillati</taxon>
        <taxon>Actinomycetota</taxon>
        <taxon>Actinomycetes</taxon>
        <taxon>Kitasatosporales</taxon>
        <taxon>Streptomycetaceae</taxon>
        <taxon>Streptomyces</taxon>
    </lineage>
</organism>
<accession>A0ABQ2E3C9</accession>
<dbReference type="PANTHER" id="PTHR48094">
    <property type="entry name" value="PROTEIN/NUCLEIC ACID DEGLYCASE DJ-1-RELATED"/>
    <property type="match status" value="1"/>
</dbReference>
<name>A0ABQ2E3C9_9ACTN</name>
<dbReference type="Gene3D" id="3.40.50.880">
    <property type="match status" value="1"/>
</dbReference>
<evidence type="ECO:0000256" key="1">
    <source>
        <dbReference type="ARBA" id="ARBA00023016"/>
    </source>
</evidence>
<gene>
    <name evidence="5" type="ORF">GCM10011583_25030</name>
</gene>
<comment type="caution">
    <text evidence="5">The sequence shown here is derived from an EMBL/GenBank/DDBJ whole genome shotgun (WGS) entry which is preliminary data.</text>
</comment>
<dbReference type="InterPro" id="IPR002818">
    <property type="entry name" value="DJ-1/PfpI"/>
</dbReference>
<evidence type="ECO:0000313" key="6">
    <source>
        <dbReference type="Proteomes" id="UP000660265"/>
    </source>
</evidence>
<dbReference type="PANTHER" id="PTHR48094:SF11">
    <property type="entry name" value="GLUTATHIONE-INDEPENDENT GLYOXALASE HSP31-RELATED"/>
    <property type="match status" value="1"/>
</dbReference>
<keyword evidence="1" id="KW-0346">Stress response</keyword>
<dbReference type="Pfam" id="PF01965">
    <property type="entry name" value="DJ-1_PfpI"/>
    <property type="match status" value="1"/>
</dbReference>
<evidence type="ECO:0000256" key="2">
    <source>
        <dbReference type="ARBA" id="ARBA00023239"/>
    </source>
</evidence>